<dbReference type="InterPro" id="IPR013708">
    <property type="entry name" value="Shikimate_DH-bd_N"/>
</dbReference>
<dbReference type="GO" id="GO:0050661">
    <property type="term" value="F:NADP binding"/>
    <property type="evidence" value="ECO:0007669"/>
    <property type="project" value="InterPro"/>
</dbReference>
<dbReference type="SUPFAM" id="SSF51735">
    <property type="entry name" value="NAD(P)-binding Rossmann-fold domains"/>
    <property type="match status" value="1"/>
</dbReference>
<dbReference type="SUPFAM" id="SSF53223">
    <property type="entry name" value="Aminoacid dehydrogenase-like, N-terminal domain"/>
    <property type="match status" value="1"/>
</dbReference>
<dbReference type="OrthoDB" id="9792692at2"/>
<dbReference type="HAMAP" id="MF_00222">
    <property type="entry name" value="Shikimate_DH_AroE"/>
    <property type="match status" value="1"/>
</dbReference>
<dbReference type="Gene3D" id="3.40.50.10860">
    <property type="entry name" value="Leucine Dehydrogenase, chain A, domain 1"/>
    <property type="match status" value="1"/>
</dbReference>
<dbReference type="EMBL" id="QOUX01000042">
    <property type="protein sequence ID" value="RXJ00029.1"/>
    <property type="molecule type" value="Genomic_DNA"/>
</dbReference>
<dbReference type="Pfam" id="PF01488">
    <property type="entry name" value="Shikimate_DH"/>
    <property type="match status" value="1"/>
</dbReference>
<evidence type="ECO:0000256" key="2">
    <source>
        <dbReference type="ARBA" id="ARBA00012962"/>
    </source>
</evidence>
<dbReference type="GO" id="GO:0008652">
    <property type="term" value="P:amino acid biosynthetic process"/>
    <property type="evidence" value="ECO:0007669"/>
    <property type="project" value="UniProtKB-KW"/>
</dbReference>
<dbReference type="InterPro" id="IPR006151">
    <property type="entry name" value="Shikm_DH/Glu-tRNA_Rdtase"/>
</dbReference>
<keyword evidence="5 8" id="KW-0560">Oxidoreductase</keyword>
<dbReference type="Pfam" id="PF08501">
    <property type="entry name" value="Shikimate_dh_N"/>
    <property type="match status" value="1"/>
</dbReference>
<dbReference type="InterPro" id="IPR046346">
    <property type="entry name" value="Aminoacid_DH-like_N_sf"/>
</dbReference>
<evidence type="ECO:0000256" key="1">
    <source>
        <dbReference type="ARBA" id="ARBA00004871"/>
    </source>
</evidence>
<comment type="pathway">
    <text evidence="1 8">Metabolic intermediate biosynthesis; chorismate biosynthesis; chorismate from D-erythrose 4-phosphate and phosphoenolpyruvate: step 4/7.</text>
</comment>
<dbReference type="InterPro" id="IPR011342">
    <property type="entry name" value="Shikimate_DH"/>
</dbReference>
<evidence type="ECO:0000313" key="12">
    <source>
        <dbReference type="EMBL" id="RXJ00029.1"/>
    </source>
</evidence>
<evidence type="ECO:0000259" key="11">
    <source>
        <dbReference type="Pfam" id="PF18317"/>
    </source>
</evidence>
<feature type="binding site" evidence="8">
    <location>
        <position position="87"/>
    </location>
    <ligand>
        <name>shikimate</name>
        <dbReference type="ChEBI" id="CHEBI:36208"/>
    </ligand>
</feature>
<dbReference type="GO" id="GO:0004764">
    <property type="term" value="F:shikimate 3-dehydrogenase (NADP+) activity"/>
    <property type="evidence" value="ECO:0007669"/>
    <property type="project" value="UniProtKB-UniRule"/>
</dbReference>
<feature type="binding site" evidence="8">
    <location>
        <begin position="127"/>
        <end position="131"/>
    </location>
    <ligand>
        <name>NADP(+)</name>
        <dbReference type="ChEBI" id="CHEBI:58349"/>
    </ligand>
</feature>
<feature type="binding site" evidence="8">
    <location>
        <position position="102"/>
    </location>
    <ligand>
        <name>shikimate</name>
        <dbReference type="ChEBI" id="CHEBI:36208"/>
    </ligand>
</feature>
<dbReference type="GO" id="GO:0019632">
    <property type="term" value="P:shikimate metabolic process"/>
    <property type="evidence" value="ECO:0007669"/>
    <property type="project" value="InterPro"/>
</dbReference>
<feature type="active site" description="Proton acceptor" evidence="8">
    <location>
        <position position="66"/>
    </location>
</feature>
<evidence type="ECO:0000256" key="6">
    <source>
        <dbReference type="ARBA" id="ARBA00023141"/>
    </source>
</evidence>
<feature type="binding site" evidence="8">
    <location>
        <begin position="151"/>
        <end position="156"/>
    </location>
    <ligand>
        <name>NADP(+)</name>
        <dbReference type="ChEBI" id="CHEBI:58349"/>
    </ligand>
</feature>
<dbReference type="InterPro" id="IPR041121">
    <property type="entry name" value="SDH_C"/>
</dbReference>
<name>A0A4Q0VSN6_9BACI</name>
<evidence type="ECO:0000256" key="3">
    <source>
        <dbReference type="ARBA" id="ARBA00022605"/>
    </source>
</evidence>
<feature type="binding site" evidence="8">
    <location>
        <position position="62"/>
    </location>
    <ligand>
        <name>shikimate</name>
        <dbReference type="ChEBI" id="CHEBI:36208"/>
    </ligand>
</feature>
<dbReference type="Gene3D" id="3.40.50.720">
    <property type="entry name" value="NAD(P)-binding Rossmann-like Domain"/>
    <property type="match status" value="1"/>
</dbReference>
<comment type="function">
    <text evidence="8">Involved in the biosynthesis of the chorismate, which leads to the biosynthesis of aromatic amino acids. Catalyzes the reversible NADPH linked reduction of 3-dehydroshikimate (DHSA) to yield shikimate (SA).</text>
</comment>
<keyword evidence="6 8" id="KW-0057">Aromatic amino acid biosynthesis</keyword>
<dbReference type="RefSeq" id="WP_129078853.1">
    <property type="nucleotide sequence ID" value="NZ_QOUX01000042.1"/>
</dbReference>
<comment type="similarity">
    <text evidence="8">Belongs to the shikimate dehydrogenase family.</text>
</comment>
<dbReference type="PANTHER" id="PTHR21089">
    <property type="entry name" value="SHIKIMATE DEHYDROGENASE"/>
    <property type="match status" value="1"/>
</dbReference>
<keyword evidence="3 8" id="KW-0028">Amino-acid biosynthesis</keyword>
<dbReference type="PANTHER" id="PTHR21089:SF1">
    <property type="entry name" value="BIFUNCTIONAL 3-DEHYDROQUINATE DEHYDRATASE_SHIKIMATE DEHYDROGENASE, CHLOROPLASTIC"/>
    <property type="match status" value="1"/>
</dbReference>
<comment type="subunit">
    <text evidence="8">Homodimer.</text>
</comment>
<evidence type="ECO:0000256" key="7">
    <source>
        <dbReference type="ARBA" id="ARBA00049442"/>
    </source>
</evidence>
<organism evidence="12 13">
    <name type="scientific">Anaerobacillus alkaliphilus</name>
    <dbReference type="NCBI Taxonomy" id="1548597"/>
    <lineage>
        <taxon>Bacteria</taxon>
        <taxon>Bacillati</taxon>
        <taxon>Bacillota</taxon>
        <taxon>Bacilli</taxon>
        <taxon>Bacillales</taxon>
        <taxon>Bacillaceae</taxon>
        <taxon>Anaerobacillus</taxon>
    </lineage>
</organism>
<evidence type="ECO:0000259" key="9">
    <source>
        <dbReference type="Pfam" id="PF01488"/>
    </source>
</evidence>
<protein>
    <recommendedName>
        <fullName evidence="2 8">Shikimate dehydrogenase (NADP(+))</fullName>
        <shortName evidence="8">SDH</shortName>
        <ecNumber evidence="2 8">1.1.1.25</ecNumber>
    </recommendedName>
</protein>
<dbReference type="Pfam" id="PF18317">
    <property type="entry name" value="SDH_C"/>
    <property type="match status" value="1"/>
</dbReference>
<dbReference type="InterPro" id="IPR036291">
    <property type="entry name" value="NAD(P)-bd_dom_sf"/>
</dbReference>
<evidence type="ECO:0000259" key="10">
    <source>
        <dbReference type="Pfam" id="PF08501"/>
    </source>
</evidence>
<dbReference type="CDD" id="cd01065">
    <property type="entry name" value="NAD_bind_Shikimate_DH"/>
    <property type="match status" value="1"/>
</dbReference>
<evidence type="ECO:0000256" key="8">
    <source>
        <dbReference type="HAMAP-Rule" id="MF_00222"/>
    </source>
</evidence>
<gene>
    <name evidence="8 12" type="primary">aroE</name>
    <name evidence="12" type="ORF">DS745_14100</name>
</gene>
<dbReference type="InterPro" id="IPR022893">
    <property type="entry name" value="Shikimate_DH_fam"/>
</dbReference>
<feature type="binding site" evidence="8">
    <location>
        <position position="221"/>
    </location>
    <ligand>
        <name>NADP(+)</name>
        <dbReference type="ChEBI" id="CHEBI:58349"/>
    </ligand>
</feature>
<dbReference type="Proteomes" id="UP000290649">
    <property type="component" value="Unassembled WGS sequence"/>
</dbReference>
<evidence type="ECO:0000256" key="4">
    <source>
        <dbReference type="ARBA" id="ARBA00022857"/>
    </source>
</evidence>
<reference evidence="12 13" key="1">
    <citation type="journal article" date="2019" name="Int. J. Syst. Evol. Microbiol.">
        <title>Anaerobacillus alkaliphilus sp. nov., a novel alkaliphilic and moderately halophilic bacterium.</title>
        <authorList>
            <person name="Borsodi A.K."/>
            <person name="Aszalos J.M."/>
            <person name="Bihari P."/>
            <person name="Nagy I."/>
            <person name="Schumann P."/>
            <person name="Sproer C."/>
            <person name="Kovacs A.L."/>
            <person name="Boka K."/>
            <person name="Dobosy P."/>
            <person name="Ovari M."/>
            <person name="Szili-Kovacs T."/>
            <person name="Toth E."/>
        </authorList>
    </citation>
    <scope>NUCLEOTIDE SEQUENCE [LARGE SCALE GENOMIC DNA]</scope>
    <source>
        <strain evidence="12 13">B16-10</strain>
    </source>
</reference>
<sequence length="282" mass="30842">MNKLYGLLGHPVGHSMSPLMHNDAFTHLGMKGYYHAFDVPEVELKEAVDAFRLLNISGFNVTIPHKVAIMNLLDEIDEEAVMIGAVNTVVNMDGRYIGYNTDGRGYLTSLLKTIDRPLHECNVLVIGAGGAARGVATVLANEGVALLTIANRTITKAIEIKDNYQSYRHANITVVSMSEAEDNLGLYDIVINTTSIGMSPNVNDVPISIQHAKPSVVLSDLIYNPILTKWLIQGEAKGLKTHNGVGMFVEQGALAFQLWTGKYPDTERMTELVRKQLGGFTC</sequence>
<feature type="binding site" evidence="8">
    <location>
        <position position="223"/>
    </location>
    <ligand>
        <name>shikimate</name>
        <dbReference type="ChEBI" id="CHEBI:36208"/>
    </ligand>
</feature>
<accession>A0A4Q0VSN6</accession>
<feature type="binding site" evidence="8">
    <location>
        <begin position="15"/>
        <end position="17"/>
    </location>
    <ligand>
        <name>shikimate</name>
        <dbReference type="ChEBI" id="CHEBI:36208"/>
    </ligand>
</feature>
<evidence type="ECO:0000313" key="13">
    <source>
        <dbReference type="Proteomes" id="UP000290649"/>
    </source>
</evidence>
<keyword evidence="13" id="KW-1185">Reference proteome</keyword>
<proteinExistence type="inferred from homology"/>
<feature type="binding site" evidence="8">
    <location>
        <position position="78"/>
    </location>
    <ligand>
        <name>NADP(+)</name>
        <dbReference type="ChEBI" id="CHEBI:58349"/>
    </ligand>
</feature>
<feature type="domain" description="Quinate/shikimate 5-dehydrogenase/glutamyl-tRNA reductase" evidence="9">
    <location>
        <begin position="112"/>
        <end position="195"/>
    </location>
</feature>
<dbReference type="GO" id="GO:0009073">
    <property type="term" value="P:aromatic amino acid family biosynthetic process"/>
    <property type="evidence" value="ECO:0007669"/>
    <property type="project" value="UniProtKB-KW"/>
</dbReference>
<dbReference type="NCBIfam" id="TIGR00507">
    <property type="entry name" value="aroE"/>
    <property type="match status" value="1"/>
</dbReference>
<keyword evidence="4 8" id="KW-0521">NADP</keyword>
<feature type="domain" description="SDH C-terminal" evidence="11">
    <location>
        <begin position="244"/>
        <end position="274"/>
    </location>
</feature>
<evidence type="ECO:0000256" key="5">
    <source>
        <dbReference type="ARBA" id="ARBA00023002"/>
    </source>
</evidence>
<feature type="domain" description="Shikimate dehydrogenase substrate binding N-terminal" evidence="10">
    <location>
        <begin position="7"/>
        <end position="89"/>
    </location>
</feature>
<feature type="binding site" evidence="8">
    <location>
        <position position="244"/>
    </location>
    <ligand>
        <name>NADP(+)</name>
        <dbReference type="ChEBI" id="CHEBI:58349"/>
    </ligand>
</feature>
<dbReference type="UniPathway" id="UPA00053">
    <property type="reaction ID" value="UER00087"/>
</dbReference>
<dbReference type="EC" id="1.1.1.25" evidence="2 8"/>
<dbReference type="AlphaFoldDB" id="A0A4Q0VSN6"/>
<dbReference type="GO" id="GO:0009423">
    <property type="term" value="P:chorismate biosynthetic process"/>
    <property type="evidence" value="ECO:0007669"/>
    <property type="project" value="UniProtKB-UniRule"/>
</dbReference>
<comment type="catalytic activity">
    <reaction evidence="7 8">
        <text>shikimate + NADP(+) = 3-dehydroshikimate + NADPH + H(+)</text>
        <dbReference type="Rhea" id="RHEA:17737"/>
        <dbReference type="ChEBI" id="CHEBI:15378"/>
        <dbReference type="ChEBI" id="CHEBI:16630"/>
        <dbReference type="ChEBI" id="CHEBI:36208"/>
        <dbReference type="ChEBI" id="CHEBI:57783"/>
        <dbReference type="ChEBI" id="CHEBI:58349"/>
        <dbReference type="EC" id="1.1.1.25"/>
    </reaction>
</comment>
<feature type="binding site" evidence="8">
    <location>
        <position position="251"/>
    </location>
    <ligand>
        <name>shikimate</name>
        <dbReference type="ChEBI" id="CHEBI:36208"/>
    </ligand>
</feature>
<dbReference type="GO" id="GO:0005829">
    <property type="term" value="C:cytosol"/>
    <property type="evidence" value="ECO:0007669"/>
    <property type="project" value="TreeGrafter"/>
</dbReference>
<comment type="caution">
    <text evidence="12">The sequence shown here is derived from an EMBL/GenBank/DDBJ whole genome shotgun (WGS) entry which is preliminary data.</text>
</comment>